<dbReference type="InterPro" id="IPR003414">
    <property type="entry name" value="PP_kinase"/>
</dbReference>
<dbReference type="Gene3D" id="3.30.870.10">
    <property type="entry name" value="Endonuclease Chain A"/>
    <property type="match status" value="2"/>
</dbReference>
<feature type="domain" description="Polyphosphate kinase N-terminal" evidence="8">
    <location>
        <begin position="5"/>
        <end position="102"/>
    </location>
</feature>
<proteinExistence type="inferred from homology"/>
<keyword evidence="4 11" id="KW-0418">Kinase</keyword>
<dbReference type="PIRSF" id="PIRSF015589">
    <property type="entry name" value="PP_kinase"/>
    <property type="match status" value="1"/>
</dbReference>
<feature type="domain" description="Polyphosphate kinase C-terminal" evidence="9">
    <location>
        <begin position="495"/>
        <end position="655"/>
    </location>
</feature>
<dbReference type="Pfam" id="PF17941">
    <property type="entry name" value="PP_kinase_C_1"/>
    <property type="match status" value="1"/>
</dbReference>
<feature type="domain" description="Polyphosphate kinase C-terminal" evidence="10">
    <location>
        <begin position="318"/>
        <end position="476"/>
    </location>
</feature>
<dbReference type="Pfam" id="PF13090">
    <property type="entry name" value="PP_kinase_C"/>
    <property type="match status" value="1"/>
</dbReference>
<dbReference type="SUPFAM" id="SSF140356">
    <property type="entry name" value="PPK N-terminal domain-like"/>
    <property type="match status" value="1"/>
</dbReference>
<evidence type="ECO:0000259" key="10">
    <source>
        <dbReference type="Pfam" id="PF17941"/>
    </source>
</evidence>
<dbReference type="RefSeq" id="WP_382388914.1">
    <property type="nucleotide sequence ID" value="NZ_JBHLWI010000050.1"/>
</dbReference>
<dbReference type="PANTHER" id="PTHR30218:SF0">
    <property type="entry name" value="POLYPHOSPHATE KINASE"/>
    <property type="match status" value="1"/>
</dbReference>
<dbReference type="PANTHER" id="PTHR30218">
    <property type="entry name" value="POLYPHOSPHATE KINASE"/>
    <property type="match status" value="1"/>
</dbReference>
<comment type="PTM">
    <text evidence="6">An intermediate of this reaction is the autophosphorylated ppk in which a phosphate is covalently linked to a histidine residue through a N-P bond.</text>
</comment>
<evidence type="ECO:0000313" key="12">
    <source>
        <dbReference type="Proteomes" id="UP001589797"/>
    </source>
</evidence>
<evidence type="ECO:0000256" key="1">
    <source>
        <dbReference type="ARBA" id="ARBA00022553"/>
    </source>
</evidence>
<evidence type="ECO:0000256" key="4">
    <source>
        <dbReference type="ARBA" id="ARBA00022777"/>
    </source>
</evidence>
<organism evidence="11 12">
    <name type="scientific">Fontibacter flavus</name>
    <dbReference type="NCBI Taxonomy" id="654838"/>
    <lineage>
        <taxon>Bacteria</taxon>
        <taxon>Pseudomonadati</taxon>
        <taxon>Bacteroidota</taxon>
        <taxon>Cytophagia</taxon>
        <taxon>Cytophagales</taxon>
        <taxon>Cyclobacteriaceae</taxon>
        <taxon>Fontibacter</taxon>
    </lineage>
</organism>
<keyword evidence="12" id="KW-1185">Reference proteome</keyword>
<keyword evidence="3" id="KW-0547">Nucleotide-binding</keyword>
<dbReference type="InterPro" id="IPR024953">
    <property type="entry name" value="PP_kinase_middle"/>
</dbReference>
<dbReference type="NCBIfam" id="NF003917">
    <property type="entry name" value="PRK05443.1-1"/>
    <property type="match status" value="1"/>
</dbReference>
<evidence type="ECO:0000256" key="6">
    <source>
        <dbReference type="RuleBase" id="RU003800"/>
    </source>
</evidence>
<sequence length="681" mass="78667">MDSQFINRDISWLSFNGRVLEEAAATSVPIKNRILFLAIFSSNLDEFYRVRIPILLSEYQNVASKKDQTLFHQVQHIISEQLEEFGQIIAQLREELEQIGVTWVYDHEIPKNVLLDVRQYFLAELIGLIQIIPLRSNSDTLLLENNGLYLYVNLQSLFGKKQSVILRIPALETKRLVNFYDGKRDYVIFIDDIIRANLDYLFPEKKIEKCFSFKLTRNAELSFPNIFMENIPEEMEKIISGRNLGDATRVLFEEGMPSEILKKIIQYFGLDEALTVQGGKYHHLSQLFTFPSLKGTTLDEYKKRLAVSVPIEHEAPILPQLKDKDILIHTPYHDYTPVIRFFAEASVHPEVTEIFMTIYRVAEKSKILNSLINAAHNGKKVTVMVELKARFDEKNNINWAKKMKSAGITLIYSSPAYKVHAKCAFIKFKGRGASKYLGLLATGNFNENTAEVYTDHILMTSDQSLLLDLKRVFKNFPINNVDFAKKAASVKFDELLIAPFNLKQRLIQLINYEINQANSGKKAEIILKMNGLEEQEMIMKLYEAANAGVQVKLLIRGICCLLPSKESGNQNIQVRRIVDRYLEHGRIFYFYHGESEKVYMGSADWMNRNLHKRVEIVFPINNQVLKRELLHLLQLQLQDTSQARILVNGSWIKLDQKDKFLNSQQEIYEFLQGQSDTIYNA</sequence>
<evidence type="ECO:0000259" key="8">
    <source>
        <dbReference type="Pfam" id="PF13089"/>
    </source>
</evidence>
<dbReference type="Pfam" id="PF02503">
    <property type="entry name" value="PP_kinase"/>
    <property type="match status" value="1"/>
</dbReference>
<dbReference type="EMBL" id="JBHLWI010000050">
    <property type="protein sequence ID" value="MFC0264373.1"/>
    <property type="molecule type" value="Genomic_DNA"/>
</dbReference>
<dbReference type="InterPro" id="IPR025198">
    <property type="entry name" value="PPK_N_dom"/>
</dbReference>
<evidence type="ECO:0000313" key="11">
    <source>
        <dbReference type="EMBL" id="MFC0264373.1"/>
    </source>
</evidence>
<comment type="function">
    <text evidence="6">Catalyzes the reversible transfer of the terminal phosphate of ATP to form a long-chain polyphosphate (polyP).</text>
</comment>
<feature type="domain" description="Polyphosphate kinase middle" evidence="7">
    <location>
        <begin position="117"/>
        <end position="290"/>
    </location>
</feature>
<dbReference type="NCBIfam" id="TIGR03705">
    <property type="entry name" value="poly_P_kin"/>
    <property type="match status" value="1"/>
</dbReference>
<keyword evidence="1 6" id="KW-0597">Phosphoprotein</keyword>
<evidence type="ECO:0000256" key="5">
    <source>
        <dbReference type="ARBA" id="ARBA00022840"/>
    </source>
</evidence>
<comment type="similarity">
    <text evidence="6">Belongs to the polyphosphate kinase 1 (PPK1) family.</text>
</comment>
<protein>
    <recommendedName>
        <fullName evidence="6">Polyphosphate kinase</fullName>
        <ecNumber evidence="6">2.7.4.1</ecNumber>
    </recommendedName>
</protein>
<evidence type="ECO:0000259" key="7">
    <source>
        <dbReference type="Pfam" id="PF02503"/>
    </source>
</evidence>
<evidence type="ECO:0000259" key="9">
    <source>
        <dbReference type="Pfam" id="PF13090"/>
    </source>
</evidence>
<name>A0ABV6FX17_9BACT</name>
<dbReference type="SUPFAM" id="SSF56024">
    <property type="entry name" value="Phospholipase D/nuclease"/>
    <property type="match status" value="2"/>
</dbReference>
<evidence type="ECO:0000256" key="2">
    <source>
        <dbReference type="ARBA" id="ARBA00022679"/>
    </source>
</evidence>
<keyword evidence="2 6" id="KW-0808">Transferase</keyword>
<dbReference type="InterPro" id="IPR036830">
    <property type="entry name" value="PP_kinase_middle_dom_sf"/>
</dbReference>
<comment type="catalytic activity">
    <reaction evidence="6">
        <text>[phosphate](n) + ATP = [phosphate](n+1) + ADP</text>
        <dbReference type="Rhea" id="RHEA:19573"/>
        <dbReference type="Rhea" id="RHEA-COMP:9859"/>
        <dbReference type="Rhea" id="RHEA-COMP:14280"/>
        <dbReference type="ChEBI" id="CHEBI:16838"/>
        <dbReference type="ChEBI" id="CHEBI:30616"/>
        <dbReference type="ChEBI" id="CHEBI:456216"/>
        <dbReference type="EC" id="2.7.4.1"/>
    </reaction>
</comment>
<dbReference type="EC" id="2.7.4.1" evidence="6"/>
<dbReference type="Gene3D" id="3.30.1840.10">
    <property type="entry name" value="Polyphosphate kinase middle domain"/>
    <property type="match status" value="1"/>
</dbReference>
<dbReference type="InterPro" id="IPR025200">
    <property type="entry name" value="PPK_C_dom2"/>
</dbReference>
<dbReference type="Pfam" id="PF13089">
    <property type="entry name" value="PP_kinase_N"/>
    <property type="match status" value="1"/>
</dbReference>
<evidence type="ECO:0000256" key="3">
    <source>
        <dbReference type="ARBA" id="ARBA00022741"/>
    </source>
</evidence>
<dbReference type="GO" id="GO:0008976">
    <property type="term" value="F:polyphosphate kinase activity"/>
    <property type="evidence" value="ECO:0007669"/>
    <property type="project" value="UniProtKB-EC"/>
</dbReference>
<dbReference type="SUPFAM" id="SSF143724">
    <property type="entry name" value="PHP14-like"/>
    <property type="match status" value="1"/>
</dbReference>
<dbReference type="InterPro" id="IPR036832">
    <property type="entry name" value="PPK_N_dom_sf"/>
</dbReference>
<comment type="caution">
    <text evidence="11">The sequence shown here is derived from an EMBL/GenBank/DDBJ whole genome shotgun (WGS) entry which is preliminary data.</text>
</comment>
<dbReference type="InterPro" id="IPR041108">
    <property type="entry name" value="PP_kinase_C_1"/>
</dbReference>
<keyword evidence="5" id="KW-0067">ATP-binding</keyword>
<accession>A0ABV6FX17</accession>
<dbReference type="Gene3D" id="1.20.58.310">
    <property type="entry name" value="Polyphosphate kinase N-terminal domain"/>
    <property type="match status" value="1"/>
</dbReference>
<gene>
    <name evidence="11" type="primary">ppk1</name>
    <name evidence="11" type="ORF">ACFFIP_16930</name>
</gene>
<reference evidence="11 12" key="1">
    <citation type="submission" date="2024-09" db="EMBL/GenBank/DDBJ databases">
        <authorList>
            <person name="Sun Q."/>
            <person name="Mori K."/>
        </authorList>
    </citation>
    <scope>NUCLEOTIDE SEQUENCE [LARGE SCALE GENOMIC DNA]</scope>
    <source>
        <strain evidence="11 12">CCM 7650</strain>
    </source>
</reference>
<dbReference type="Proteomes" id="UP001589797">
    <property type="component" value="Unassembled WGS sequence"/>
</dbReference>